<protein>
    <submittedName>
        <fullName evidence="3">DUF262 domain-containing protein</fullName>
    </submittedName>
</protein>
<evidence type="ECO:0000256" key="1">
    <source>
        <dbReference type="SAM" id="MobiDB-lite"/>
    </source>
</evidence>
<dbReference type="Proteomes" id="UP000605990">
    <property type="component" value="Unassembled WGS sequence"/>
</dbReference>
<comment type="caution">
    <text evidence="3">The sequence shown here is derived from an EMBL/GenBank/DDBJ whole genome shotgun (WGS) entry which is preliminary data.</text>
</comment>
<proteinExistence type="predicted"/>
<keyword evidence="4" id="KW-1185">Reference proteome</keyword>
<reference evidence="3 4" key="1">
    <citation type="submission" date="2020-08" db="EMBL/GenBank/DDBJ databases">
        <title>Description of novel Flavobacterium F-408 isolate.</title>
        <authorList>
            <person name="Saticioglu I.B."/>
            <person name="Duman M."/>
            <person name="Altun S."/>
        </authorList>
    </citation>
    <scope>NUCLEOTIDE SEQUENCE [LARGE SCALE GENOMIC DNA]</scope>
    <source>
        <strain evidence="3 4">F-408</strain>
    </source>
</reference>
<dbReference type="Pfam" id="PF03235">
    <property type="entry name" value="GmrSD_N"/>
    <property type="match status" value="1"/>
</dbReference>
<dbReference type="PANTHER" id="PTHR39639:SF1">
    <property type="entry name" value="DUF262 DOMAIN-CONTAINING PROTEIN"/>
    <property type="match status" value="1"/>
</dbReference>
<feature type="compositionally biased region" description="Basic and acidic residues" evidence="1">
    <location>
        <begin position="21"/>
        <end position="31"/>
    </location>
</feature>
<sequence length="441" mass="51975">MDNELIDHYDEIEGEETLSNEAKEKLNKTETSEDNPYPYENINIGRDNFSAFQLYRKYKDNIIKLDPDFQRESNVWNPKQKSELIESILIGIPLPIFYVKQDKKGNLILIDGRQRLSTIFDYMDNKFSLSGLKILSKFNGFLFKGKDEDDEKSLKSIYRGKIEDVNLTLHIIKEPTPEKLTYDLFDRVNRGGTRLNNQEMRNAIYQGSSTLFLKTLSKLESFKNVTETISPSRMKDRYLILRFVAFYLWRKKITIDFNNRNPLDYKSDLEDFLAKTMDFLNSKEFEVKDLELKSEEILTLTVNNNEICLKDNNEIFVIKSDLIFSNIQISFEKAMKNILNLFGNNSFRLPKKEGGTLRPINMALFEVITYFFIELEDEFDEKRKIILDEYNKLINNELFKITNKEDDDFVGSLTYTVDSNKSVIKRFTIIEKKIKYIKEEC</sequence>
<evidence type="ECO:0000313" key="4">
    <source>
        <dbReference type="Proteomes" id="UP000605990"/>
    </source>
</evidence>
<evidence type="ECO:0000259" key="2">
    <source>
        <dbReference type="Pfam" id="PF03235"/>
    </source>
</evidence>
<dbReference type="InterPro" id="IPR004919">
    <property type="entry name" value="GmrSD_N"/>
</dbReference>
<dbReference type="PANTHER" id="PTHR39639">
    <property type="entry name" value="CHROMOSOME 16, WHOLE GENOME SHOTGUN SEQUENCE"/>
    <property type="match status" value="1"/>
</dbReference>
<feature type="compositionally biased region" description="Basic and acidic residues" evidence="1">
    <location>
        <begin position="1"/>
        <end position="11"/>
    </location>
</feature>
<evidence type="ECO:0000313" key="3">
    <source>
        <dbReference type="EMBL" id="MBC5834311.1"/>
    </source>
</evidence>
<name>A0ABR7IX04_9FLAO</name>
<accession>A0ABR7IX04</accession>
<organism evidence="3 4">
    <name type="scientific">Flavobacterium bernardetii</name>
    <dbReference type="NCBI Taxonomy" id="2813823"/>
    <lineage>
        <taxon>Bacteria</taxon>
        <taxon>Pseudomonadati</taxon>
        <taxon>Bacteroidota</taxon>
        <taxon>Flavobacteriia</taxon>
        <taxon>Flavobacteriales</taxon>
        <taxon>Flavobacteriaceae</taxon>
        <taxon>Flavobacterium</taxon>
    </lineage>
</organism>
<dbReference type="EMBL" id="JACRUN010000002">
    <property type="protein sequence ID" value="MBC5834311.1"/>
    <property type="molecule type" value="Genomic_DNA"/>
</dbReference>
<dbReference type="RefSeq" id="WP_166126440.1">
    <property type="nucleotide sequence ID" value="NZ_JAANOQ010000003.1"/>
</dbReference>
<feature type="region of interest" description="Disordered" evidence="1">
    <location>
        <begin position="1"/>
        <end position="34"/>
    </location>
</feature>
<feature type="domain" description="GmrSD restriction endonucleases N-terminal" evidence="2">
    <location>
        <begin position="53"/>
        <end position="205"/>
    </location>
</feature>
<gene>
    <name evidence="3" type="ORF">H8R27_05365</name>
</gene>